<organism evidence="2 3">
    <name type="scientific">Ciceribacter sichuanensis</name>
    <dbReference type="NCBI Taxonomy" id="2949647"/>
    <lineage>
        <taxon>Bacteria</taxon>
        <taxon>Pseudomonadati</taxon>
        <taxon>Pseudomonadota</taxon>
        <taxon>Alphaproteobacteria</taxon>
        <taxon>Hyphomicrobiales</taxon>
        <taxon>Rhizobiaceae</taxon>
        <taxon>Ciceribacter</taxon>
    </lineage>
</organism>
<dbReference type="EMBL" id="JAMXLX010000001">
    <property type="protein sequence ID" value="MCO5955885.1"/>
    <property type="molecule type" value="Genomic_DNA"/>
</dbReference>
<dbReference type="Pfam" id="PF06568">
    <property type="entry name" value="YjiS-like"/>
    <property type="match status" value="1"/>
</dbReference>
<dbReference type="RefSeq" id="WP_250912595.1">
    <property type="nucleotide sequence ID" value="NZ_JAMXLX010000001.1"/>
</dbReference>
<protein>
    <submittedName>
        <fullName evidence="2">DUF1127 domain-containing protein</fullName>
    </submittedName>
</protein>
<evidence type="ECO:0000259" key="1">
    <source>
        <dbReference type="Pfam" id="PF06568"/>
    </source>
</evidence>
<accession>A0AAJ1BT52</accession>
<reference evidence="2" key="1">
    <citation type="submission" date="2022-06" db="EMBL/GenBank/DDBJ databases">
        <authorList>
            <person name="Sun Q."/>
        </authorList>
    </citation>
    <scope>NUCLEOTIDE SEQUENCE</scope>
    <source>
        <strain evidence="2">S101</strain>
    </source>
</reference>
<dbReference type="AlphaFoldDB" id="A0AAJ1BT52"/>
<evidence type="ECO:0000313" key="2">
    <source>
        <dbReference type="EMBL" id="MCO5955885.1"/>
    </source>
</evidence>
<comment type="caution">
    <text evidence="2">The sequence shown here is derived from an EMBL/GenBank/DDBJ whole genome shotgun (WGS) entry which is preliminary data.</text>
</comment>
<proteinExistence type="predicted"/>
<dbReference type="Proteomes" id="UP001155380">
    <property type="component" value="Unassembled WGS sequence"/>
</dbReference>
<sequence length="81" mass="9492">MTVSGVPRITQSVAVNRKGQQQAVGVQFGRMMATLEVWYERYLERRQLRNDLSAMTDEMLKDYRLTRKQAKEIANAPFWRA</sequence>
<dbReference type="InterPro" id="IPR009506">
    <property type="entry name" value="YjiS-like"/>
</dbReference>
<name>A0AAJ1BT52_9HYPH</name>
<feature type="domain" description="YjiS-like" evidence="1">
    <location>
        <begin position="38"/>
        <end position="70"/>
    </location>
</feature>
<gene>
    <name evidence="2" type="ORF">NBH21_03775</name>
</gene>
<evidence type="ECO:0000313" key="3">
    <source>
        <dbReference type="Proteomes" id="UP001155380"/>
    </source>
</evidence>